<protein>
    <submittedName>
        <fullName evidence="2">Uncharacterized protein</fullName>
    </submittedName>
</protein>
<evidence type="ECO:0000256" key="1">
    <source>
        <dbReference type="SAM" id="SignalP"/>
    </source>
</evidence>
<keyword evidence="1" id="KW-0732">Signal</keyword>
<proteinExistence type="predicted"/>
<feature type="signal peptide" evidence="1">
    <location>
        <begin position="1"/>
        <end position="23"/>
    </location>
</feature>
<comment type="caution">
    <text evidence="2">The sequence shown here is derived from an EMBL/GenBank/DDBJ whole genome shotgun (WGS) entry which is preliminary data.</text>
</comment>
<feature type="chain" id="PRO_5032865079" evidence="1">
    <location>
        <begin position="24"/>
        <end position="265"/>
    </location>
</feature>
<name>A0A813KKD8_POLGL</name>
<gene>
    <name evidence="2" type="ORF">PGLA2088_LOCUS32447</name>
</gene>
<organism evidence="2 3">
    <name type="scientific">Polarella glacialis</name>
    <name type="common">Dinoflagellate</name>
    <dbReference type="NCBI Taxonomy" id="89957"/>
    <lineage>
        <taxon>Eukaryota</taxon>
        <taxon>Sar</taxon>
        <taxon>Alveolata</taxon>
        <taxon>Dinophyceae</taxon>
        <taxon>Suessiales</taxon>
        <taxon>Suessiaceae</taxon>
        <taxon>Polarella</taxon>
    </lineage>
</organism>
<sequence length="265" mass="27619">MPAPSMCMPCLLLPVAIIAFARATEVTLKARASSASADAMQCDADVLGHASSITTCSNDGICKDVRLSLERPLPQGFSSSFALVAMGSGKYAITATVGGKKQCIKPQLCGSRAAMYECSGILSWGSKDAWRIIDASTTSGGTKLYNIVSDECTSETLSAWLPSTTNAKGCELAFPDDPAGGACQPNDATGQCDKIIGSPVFDLWEIQGVDGSIADFVTFSGAASTANRNGGATALLSLGAVLSVAVLTEMREIQLLRQTNQFREI</sequence>
<dbReference type="AlphaFoldDB" id="A0A813KKD8"/>
<dbReference type="EMBL" id="CAJNNW010030110">
    <property type="protein sequence ID" value="CAE8702501.1"/>
    <property type="molecule type" value="Genomic_DNA"/>
</dbReference>
<accession>A0A813KKD8</accession>
<evidence type="ECO:0000313" key="3">
    <source>
        <dbReference type="Proteomes" id="UP000626109"/>
    </source>
</evidence>
<dbReference type="Proteomes" id="UP000626109">
    <property type="component" value="Unassembled WGS sequence"/>
</dbReference>
<reference evidence="2" key="1">
    <citation type="submission" date="2021-02" db="EMBL/GenBank/DDBJ databases">
        <authorList>
            <person name="Dougan E. K."/>
            <person name="Rhodes N."/>
            <person name="Thang M."/>
            <person name="Chan C."/>
        </authorList>
    </citation>
    <scope>NUCLEOTIDE SEQUENCE</scope>
</reference>
<evidence type="ECO:0000313" key="2">
    <source>
        <dbReference type="EMBL" id="CAE8702501.1"/>
    </source>
</evidence>